<keyword evidence="3" id="KW-1185">Reference proteome</keyword>
<feature type="transmembrane region" description="Helical" evidence="1">
    <location>
        <begin position="19"/>
        <end position="38"/>
    </location>
</feature>
<keyword evidence="1" id="KW-0472">Membrane</keyword>
<evidence type="ECO:0000313" key="3">
    <source>
        <dbReference type="Proteomes" id="UP000266861"/>
    </source>
</evidence>
<sequence>MGERCCCCCCCPSIRTGTIILASINLFFTIGGAVAFLGKPEEYAPDLSKAITLIFGIAFIIATLVTLFGIIGSILKAAAAVRISSVMLWCFVVVYLLIAIITITNQVPNKQTAIDRCTSDSSVLTITDIEDYCKDRETWRIIRNVVLAVILILFEIYFAAIVNRYAKKLETDYFKRKVTKGGVSNPTDFNLHTHGKS</sequence>
<gene>
    <name evidence="2" type="ORF">Glove_226g20</name>
</gene>
<dbReference type="Proteomes" id="UP000266861">
    <property type="component" value="Unassembled WGS sequence"/>
</dbReference>
<feature type="transmembrane region" description="Helical" evidence="1">
    <location>
        <begin position="145"/>
        <end position="166"/>
    </location>
</feature>
<comment type="caution">
    <text evidence="2">The sequence shown here is derived from an EMBL/GenBank/DDBJ whole genome shotgun (WGS) entry which is preliminary data.</text>
</comment>
<organism evidence="2 3">
    <name type="scientific">Diversispora epigaea</name>
    <dbReference type="NCBI Taxonomy" id="1348612"/>
    <lineage>
        <taxon>Eukaryota</taxon>
        <taxon>Fungi</taxon>
        <taxon>Fungi incertae sedis</taxon>
        <taxon>Mucoromycota</taxon>
        <taxon>Glomeromycotina</taxon>
        <taxon>Glomeromycetes</taxon>
        <taxon>Diversisporales</taxon>
        <taxon>Diversisporaceae</taxon>
        <taxon>Diversispora</taxon>
    </lineage>
</organism>
<protein>
    <recommendedName>
        <fullName evidence="4">MARVEL domain-containing protein</fullName>
    </recommendedName>
</protein>
<feature type="transmembrane region" description="Helical" evidence="1">
    <location>
        <begin position="50"/>
        <end position="74"/>
    </location>
</feature>
<evidence type="ECO:0000256" key="1">
    <source>
        <dbReference type="SAM" id="Phobius"/>
    </source>
</evidence>
<dbReference type="AlphaFoldDB" id="A0A397IEY1"/>
<feature type="transmembrane region" description="Helical" evidence="1">
    <location>
        <begin position="86"/>
        <end position="104"/>
    </location>
</feature>
<evidence type="ECO:0008006" key="4">
    <source>
        <dbReference type="Google" id="ProtNLM"/>
    </source>
</evidence>
<accession>A0A397IEY1</accession>
<proteinExistence type="predicted"/>
<reference evidence="2 3" key="1">
    <citation type="submission" date="2018-08" db="EMBL/GenBank/DDBJ databases">
        <title>Genome and evolution of the arbuscular mycorrhizal fungus Diversispora epigaea (formerly Glomus versiforme) and its bacterial endosymbionts.</title>
        <authorList>
            <person name="Sun X."/>
            <person name="Fei Z."/>
            <person name="Harrison M."/>
        </authorList>
    </citation>
    <scope>NUCLEOTIDE SEQUENCE [LARGE SCALE GENOMIC DNA]</scope>
    <source>
        <strain evidence="2 3">IT104</strain>
    </source>
</reference>
<keyword evidence="1" id="KW-0812">Transmembrane</keyword>
<dbReference type="EMBL" id="PQFF01000209">
    <property type="protein sequence ID" value="RHZ74315.1"/>
    <property type="molecule type" value="Genomic_DNA"/>
</dbReference>
<name>A0A397IEY1_9GLOM</name>
<dbReference type="STRING" id="1348612.A0A397IEY1"/>
<keyword evidence="1" id="KW-1133">Transmembrane helix</keyword>
<evidence type="ECO:0000313" key="2">
    <source>
        <dbReference type="EMBL" id="RHZ74315.1"/>
    </source>
</evidence>
<dbReference type="OrthoDB" id="2239528at2759"/>